<feature type="region of interest" description="Disordered" evidence="1">
    <location>
        <begin position="1"/>
        <end position="36"/>
    </location>
</feature>
<dbReference type="EMBL" id="JYDV01003841">
    <property type="protein sequence ID" value="KRY95992.1"/>
    <property type="molecule type" value="Genomic_DNA"/>
</dbReference>
<dbReference type="AlphaFoldDB" id="A0A0V1GCQ2"/>
<evidence type="ECO:0000313" key="5">
    <source>
        <dbReference type="Proteomes" id="UP000054826"/>
    </source>
</evidence>
<dbReference type="Proteomes" id="UP000054826">
    <property type="component" value="Unassembled WGS sequence"/>
</dbReference>
<reference evidence="4 5" key="1">
    <citation type="submission" date="2015-01" db="EMBL/GenBank/DDBJ databases">
        <title>Evolution of Trichinella species and genotypes.</title>
        <authorList>
            <person name="Korhonen P.K."/>
            <person name="Edoardo P."/>
            <person name="Giuseppe L.R."/>
            <person name="Gasser R.B."/>
        </authorList>
    </citation>
    <scope>NUCLEOTIDE SEQUENCE [LARGE SCALE GENOMIC DNA]</scope>
    <source>
        <strain evidence="2">ISS176</strain>
        <strain evidence="3">ISS588</strain>
    </source>
</reference>
<evidence type="ECO:0000313" key="4">
    <source>
        <dbReference type="Proteomes" id="UP000054805"/>
    </source>
</evidence>
<gene>
    <name evidence="3" type="ORF">T4B_8202</name>
    <name evidence="2" type="ORF">T4C_7218</name>
</gene>
<evidence type="ECO:0000313" key="2">
    <source>
        <dbReference type="EMBL" id="KRY95992.1"/>
    </source>
</evidence>
<accession>A0A0V1GCQ2</accession>
<sequence length="36" mass="4189">MLGFTHTDHIREKDQSEGNKPERLDISSQDSEKMNN</sequence>
<proteinExistence type="predicted"/>
<organism evidence="2 5">
    <name type="scientific">Trichinella pseudospiralis</name>
    <name type="common">Parasitic roundworm</name>
    <dbReference type="NCBI Taxonomy" id="6337"/>
    <lineage>
        <taxon>Eukaryota</taxon>
        <taxon>Metazoa</taxon>
        <taxon>Ecdysozoa</taxon>
        <taxon>Nematoda</taxon>
        <taxon>Enoplea</taxon>
        <taxon>Dorylaimia</taxon>
        <taxon>Trichinellida</taxon>
        <taxon>Trichinellidae</taxon>
        <taxon>Trichinella</taxon>
    </lineage>
</organism>
<dbReference type="Proteomes" id="UP000054805">
    <property type="component" value="Unassembled WGS sequence"/>
</dbReference>
<keyword evidence="4" id="KW-1185">Reference proteome</keyword>
<evidence type="ECO:0000313" key="3">
    <source>
        <dbReference type="EMBL" id="KRY99803.1"/>
    </source>
</evidence>
<protein>
    <submittedName>
        <fullName evidence="2">Uncharacterized protein</fullName>
    </submittedName>
</protein>
<name>A0A0V1GCQ2_TRIPS</name>
<comment type="caution">
    <text evidence="2">The sequence shown here is derived from an EMBL/GenBank/DDBJ whole genome shotgun (WGS) entry which is preliminary data.</text>
</comment>
<evidence type="ECO:0000256" key="1">
    <source>
        <dbReference type="SAM" id="MobiDB-lite"/>
    </source>
</evidence>
<dbReference type="EMBL" id="JYDS01001041">
    <property type="protein sequence ID" value="KRY99803.1"/>
    <property type="molecule type" value="Genomic_DNA"/>
</dbReference>